<comment type="caution">
    <text evidence="1">The sequence shown here is derived from an EMBL/GenBank/DDBJ whole genome shotgun (WGS) entry which is preliminary data.</text>
</comment>
<dbReference type="AlphaFoldDB" id="A0A9N9VYK1"/>
<reference evidence="2" key="1">
    <citation type="submission" date="2019-06" db="EMBL/GenBank/DDBJ databases">
        <authorList>
            <person name="Broberg M."/>
        </authorList>
    </citation>
    <scope>NUCLEOTIDE SEQUENCE [LARGE SCALE GENOMIC DNA]</scope>
</reference>
<evidence type="ECO:0000313" key="1">
    <source>
        <dbReference type="EMBL" id="CAH0039045.1"/>
    </source>
</evidence>
<evidence type="ECO:0000313" key="2">
    <source>
        <dbReference type="Proteomes" id="UP000775872"/>
    </source>
</evidence>
<keyword evidence="2" id="KW-1185">Reference proteome</keyword>
<proteinExistence type="predicted"/>
<protein>
    <submittedName>
        <fullName evidence="1">Uncharacterized protein</fullName>
    </submittedName>
</protein>
<organism evidence="1 2">
    <name type="scientific">Clonostachys solani</name>
    <dbReference type="NCBI Taxonomy" id="160281"/>
    <lineage>
        <taxon>Eukaryota</taxon>
        <taxon>Fungi</taxon>
        <taxon>Dikarya</taxon>
        <taxon>Ascomycota</taxon>
        <taxon>Pezizomycotina</taxon>
        <taxon>Sordariomycetes</taxon>
        <taxon>Hypocreomycetidae</taxon>
        <taxon>Hypocreales</taxon>
        <taxon>Bionectriaceae</taxon>
        <taxon>Clonostachys</taxon>
    </lineage>
</organism>
<dbReference type="Proteomes" id="UP000775872">
    <property type="component" value="Unassembled WGS sequence"/>
</dbReference>
<reference evidence="1 2" key="2">
    <citation type="submission" date="2021-10" db="EMBL/GenBank/DDBJ databases">
        <authorList>
            <person name="Piombo E."/>
        </authorList>
    </citation>
    <scope>NUCLEOTIDE SEQUENCE [LARGE SCALE GENOMIC DNA]</scope>
</reference>
<accession>A0A9N9VYK1</accession>
<dbReference type="EMBL" id="CABFOC020000002">
    <property type="protein sequence ID" value="CAH0039045.1"/>
    <property type="molecule type" value="Genomic_DNA"/>
</dbReference>
<sequence>MPSYLSGSPKMASSKTKAWNLGCRSGNFENKMNWYSVSSALTMLSDSDVEGGSEEFHDSTTVRFCKEQGSGCLLETPRGWTPRLSWANKEGWSR</sequence>
<gene>
    <name evidence="1" type="ORF">CSOL1703_00003425</name>
</gene>
<name>A0A9N9VYK1_9HYPO</name>